<dbReference type="PANTHER" id="PTHR10553:SF5">
    <property type="entry name" value="U6 SNRNA-ASSOCIATED SM-LIKE PROTEIN LSM7"/>
    <property type="match status" value="1"/>
</dbReference>
<reference evidence="4" key="1">
    <citation type="submission" date="2006-12" db="EMBL/GenBank/DDBJ databases">
        <title>Complete sequence of Pyrobaculum islandicum DSM 4184.</title>
        <authorList>
            <person name="Copeland A."/>
            <person name="Lucas S."/>
            <person name="Lapidus A."/>
            <person name="Barry K."/>
            <person name="Detter J.C."/>
            <person name="Glavina del Rio T."/>
            <person name="Dalin E."/>
            <person name="Tice H."/>
            <person name="Pitluck S."/>
            <person name="Meincke L."/>
            <person name="Brettin T."/>
            <person name="Bruce D."/>
            <person name="Han C."/>
            <person name="Tapia R."/>
            <person name="Gilna P."/>
            <person name="Schmutz J."/>
            <person name="Larimer F."/>
            <person name="Land M."/>
            <person name="Hauser L."/>
            <person name="Kyrpides N."/>
            <person name="Mikhailova N."/>
            <person name="Cozen A.E."/>
            <person name="Fitz-Gibbon S.T."/>
            <person name="House C.H."/>
            <person name="Saltikov C."/>
            <person name="Lowe T."/>
            <person name="Richardson P."/>
        </authorList>
    </citation>
    <scope>NUCLEOTIDE SEQUENCE [LARGE SCALE GENOMIC DNA]</scope>
    <source>
        <strain evidence="4">DSM 4184</strain>
    </source>
</reference>
<dbReference type="PROSITE" id="PS52002">
    <property type="entry name" value="SM"/>
    <property type="match status" value="1"/>
</dbReference>
<dbReference type="InterPro" id="IPR010920">
    <property type="entry name" value="LSM_dom_sf"/>
</dbReference>
<dbReference type="InterPro" id="IPR001163">
    <property type="entry name" value="Sm_dom_euk/arc"/>
</dbReference>
<accession>A1RSD8</accession>
<organism evidence="4 5">
    <name type="scientific">Pyrobaculum islandicum (strain DSM 4184 / JCM 9189 / GEO3)</name>
    <dbReference type="NCBI Taxonomy" id="384616"/>
    <lineage>
        <taxon>Archaea</taxon>
        <taxon>Thermoproteota</taxon>
        <taxon>Thermoprotei</taxon>
        <taxon>Thermoproteales</taxon>
        <taxon>Thermoproteaceae</taxon>
        <taxon>Pyrobaculum</taxon>
    </lineage>
</organism>
<dbReference type="GO" id="GO:0003723">
    <property type="term" value="F:RNA binding"/>
    <property type="evidence" value="ECO:0007669"/>
    <property type="project" value="InterPro"/>
</dbReference>
<keyword evidence="2 4" id="KW-0687">Ribonucleoprotein</keyword>
<evidence type="ECO:0000256" key="1">
    <source>
        <dbReference type="ARBA" id="ARBA00006850"/>
    </source>
</evidence>
<dbReference type="AlphaFoldDB" id="A1RSD8"/>
<dbReference type="eggNOG" id="arCOG00998">
    <property type="taxonomic scope" value="Archaea"/>
</dbReference>
<dbReference type="GO" id="GO:1990904">
    <property type="term" value="C:ribonucleoprotein complex"/>
    <property type="evidence" value="ECO:0007669"/>
    <property type="project" value="UniProtKB-KW"/>
</dbReference>
<gene>
    <name evidence="4" type="ordered locus">Pisl_0692</name>
</gene>
<evidence type="ECO:0000256" key="2">
    <source>
        <dbReference type="ARBA" id="ARBA00023274"/>
    </source>
</evidence>
<comment type="similarity">
    <text evidence="1">Belongs to the snRNP Sm proteins family.</text>
</comment>
<protein>
    <submittedName>
        <fullName evidence="4">Small nuclear ribonucleoprotein, LSM family</fullName>
    </submittedName>
</protein>
<dbReference type="PANTHER" id="PTHR10553">
    <property type="entry name" value="SMALL NUCLEAR RIBONUCLEOPROTEIN"/>
    <property type="match status" value="1"/>
</dbReference>
<keyword evidence="5" id="KW-1185">Reference proteome</keyword>
<dbReference type="InterPro" id="IPR044641">
    <property type="entry name" value="Lsm7/SmG-like"/>
</dbReference>
<dbReference type="RefSeq" id="WP_011762446.1">
    <property type="nucleotide sequence ID" value="NC_008701.1"/>
</dbReference>
<dbReference type="Pfam" id="PF01423">
    <property type="entry name" value="LSM"/>
    <property type="match status" value="1"/>
</dbReference>
<dbReference type="GeneID" id="4617539"/>
<evidence type="ECO:0000313" key="5">
    <source>
        <dbReference type="Proteomes" id="UP000002595"/>
    </source>
</evidence>
<dbReference type="SMART" id="SM00651">
    <property type="entry name" value="Sm"/>
    <property type="match status" value="1"/>
</dbReference>
<evidence type="ECO:0000313" key="4">
    <source>
        <dbReference type="EMBL" id="ABL87870.1"/>
    </source>
</evidence>
<feature type="domain" description="Sm" evidence="3">
    <location>
        <begin position="12"/>
        <end position="85"/>
    </location>
</feature>
<dbReference type="Proteomes" id="UP000002595">
    <property type="component" value="Chromosome"/>
</dbReference>
<proteinExistence type="inferred from homology"/>
<dbReference type="HOGENOM" id="CLU_076902_11_0_2"/>
<dbReference type="InterPro" id="IPR047575">
    <property type="entry name" value="Sm"/>
</dbReference>
<dbReference type="OrthoDB" id="371816at2157"/>
<evidence type="ECO:0000259" key="3">
    <source>
        <dbReference type="PROSITE" id="PS52002"/>
    </source>
</evidence>
<dbReference type="EMBL" id="CP000504">
    <property type="protein sequence ID" value="ABL87870.1"/>
    <property type="molecule type" value="Genomic_DNA"/>
</dbReference>
<sequence>MSKAPQQLKLPSPIKVLTKMLNKEIVARLKGGVAVKGTLTAYDGCMNLVLDNAAELNNSGEPVTRYGRIVVRGSQVIYVSALEVTP</sequence>
<dbReference type="KEGG" id="pis:Pisl_0692"/>
<name>A1RSD8_PYRIL</name>
<dbReference type="CDD" id="cd01726">
    <property type="entry name" value="LSm6"/>
    <property type="match status" value="1"/>
</dbReference>
<dbReference type="SUPFAM" id="SSF50182">
    <property type="entry name" value="Sm-like ribonucleoproteins"/>
    <property type="match status" value="1"/>
</dbReference>
<dbReference type="STRING" id="384616.Pisl_0692"/>
<dbReference type="Gene3D" id="2.30.30.100">
    <property type="match status" value="1"/>
</dbReference>